<evidence type="ECO:0000313" key="2">
    <source>
        <dbReference type="Proteomes" id="UP000321523"/>
    </source>
</evidence>
<evidence type="ECO:0000313" key="1">
    <source>
        <dbReference type="EMBL" id="GEO43677.1"/>
    </source>
</evidence>
<proteinExistence type="predicted"/>
<dbReference type="RefSeq" id="WP_044437811.1">
    <property type="nucleotide sequence ID" value="NZ_BJYZ01000126.1"/>
</dbReference>
<keyword evidence="2" id="KW-1185">Reference proteome</keyword>
<reference evidence="1 2" key="1">
    <citation type="submission" date="2019-07" db="EMBL/GenBank/DDBJ databases">
        <title>Whole genome shotgun sequence of Skermanella aerolata NBRC 106429.</title>
        <authorList>
            <person name="Hosoyama A."/>
            <person name="Uohara A."/>
            <person name="Ohji S."/>
            <person name="Ichikawa N."/>
        </authorList>
    </citation>
    <scope>NUCLEOTIDE SEQUENCE [LARGE SCALE GENOMIC DNA]</scope>
    <source>
        <strain evidence="1 2">NBRC 106429</strain>
    </source>
</reference>
<protein>
    <submittedName>
        <fullName evidence="1">Uncharacterized protein</fullName>
    </submittedName>
</protein>
<dbReference type="Proteomes" id="UP000321523">
    <property type="component" value="Unassembled WGS sequence"/>
</dbReference>
<accession>A0A512E4N7</accession>
<dbReference type="Gene3D" id="3.30.450.20">
    <property type="entry name" value="PAS domain"/>
    <property type="match status" value="1"/>
</dbReference>
<gene>
    <name evidence="1" type="ORF">SAE02_78250</name>
</gene>
<name>A0A512E4N7_9PROT</name>
<dbReference type="EMBL" id="BJYZ01000126">
    <property type="protein sequence ID" value="GEO43677.1"/>
    <property type="molecule type" value="Genomic_DNA"/>
</dbReference>
<dbReference type="OrthoDB" id="9797364at2"/>
<comment type="caution">
    <text evidence="1">The sequence shown here is derived from an EMBL/GenBank/DDBJ whole genome shotgun (WGS) entry which is preliminary data.</text>
</comment>
<organism evidence="1 2">
    <name type="scientific">Skermanella aerolata</name>
    <dbReference type="NCBI Taxonomy" id="393310"/>
    <lineage>
        <taxon>Bacteria</taxon>
        <taxon>Pseudomonadati</taxon>
        <taxon>Pseudomonadota</taxon>
        <taxon>Alphaproteobacteria</taxon>
        <taxon>Rhodospirillales</taxon>
        <taxon>Azospirillaceae</taxon>
        <taxon>Skermanella</taxon>
    </lineage>
</organism>
<sequence>MVPVAFRSRVSGTGTGPRHPGAILDTLPVAVMTCDIATFRIDYANVESRKLLETIRHVLKIDPDWIVGSSIDVFHRKPEHQRRLLADPKNLPHDARITVGDRILNLSIDAVRNPRDQHTCVTLS</sequence>
<dbReference type="AlphaFoldDB" id="A0A512E4N7"/>